<evidence type="ECO:0000259" key="1">
    <source>
        <dbReference type="Pfam" id="PF14321"/>
    </source>
</evidence>
<accession>A0A9X2SZM6</accession>
<sequence length="248" mass="27130">MTDGERSTALVNVFVIDAPGDFEEVWVEILGVEVKTTGTRGQDNANPIFFENVQSNKQVNLSSLILDKQFLVGRGELLVGAITELTLKLGTDHYVVIDGARIPLVIENIENQNPSLTVNYPLDPGISYDIFIDFEVFRSITASPNPANGFVLKPKLRSFTRADTGEIAGSILPVKENAVVYAIQGKDTVSSTAIDLATGKFKLRGVLGTHTVSIIPFNTNYQSETIPNVNVEKREITQINAITLRLKP</sequence>
<dbReference type="Pfam" id="PF14321">
    <property type="entry name" value="DUF4382"/>
    <property type="match status" value="1"/>
</dbReference>
<dbReference type="InterPro" id="IPR025491">
    <property type="entry name" value="DUF4382"/>
</dbReference>
<name>A0A9X2SZM6_9BACT</name>
<evidence type="ECO:0000313" key="3">
    <source>
        <dbReference type="Proteomes" id="UP001142175"/>
    </source>
</evidence>
<dbReference type="Proteomes" id="UP001142175">
    <property type="component" value="Unassembled WGS sequence"/>
</dbReference>
<keyword evidence="3" id="KW-1185">Reference proteome</keyword>
<dbReference type="RefSeq" id="WP_258424738.1">
    <property type="nucleotide sequence ID" value="NZ_JANSUY010000021.1"/>
</dbReference>
<dbReference type="AlphaFoldDB" id="A0A9X2SZM6"/>
<evidence type="ECO:0000313" key="2">
    <source>
        <dbReference type="EMBL" id="MCR9016892.1"/>
    </source>
</evidence>
<proteinExistence type="predicted"/>
<dbReference type="EMBL" id="JANSUY010000021">
    <property type="protein sequence ID" value="MCR9016892.1"/>
    <property type="molecule type" value="Genomic_DNA"/>
</dbReference>
<organism evidence="2 3">
    <name type="scientific">Aquiflexum gelatinilyticum</name>
    <dbReference type="NCBI Taxonomy" id="2961943"/>
    <lineage>
        <taxon>Bacteria</taxon>
        <taxon>Pseudomonadati</taxon>
        <taxon>Bacteroidota</taxon>
        <taxon>Cytophagia</taxon>
        <taxon>Cytophagales</taxon>
        <taxon>Cyclobacteriaceae</taxon>
        <taxon>Aquiflexum</taxon>
    </lineage>
</organism>
<feature type="domain" description="DUF4382" evidence="1">
    <location>
        <begin position="8"/>
        <end position="154"/>
    </location>
</feature>
<protein>
    <submittedName>
        <fullName evidence="2">DUF4382 domain-containing protein</fullName>
    </submittedName>
</protein>
<reference evidence="2" key="1">
    <citation type="submission" date="2022-08" db="EMBL/GenBank/DDBJ databases">
        <authorList>
            <person name="Zhang D."/>
        </authorList>
    </citation>
    <scope>NUCLEOTIDE SEQUENCE</scope>
    <source>
        <strain evidence="2">XJ19-11</strain>
    </source>
</reference>
<gene>
    <name evidence="2" type="ORF">NU887_17800</name>
</gene>
<comment type="caution">
    <text evidence="2">The sequence shown here is derived from an EMBL/GenBank/DDBJ whole genome shotgun (WGS) entry which is preliminary data.</text>
</comment>